<dbReference type="Gramene" id="mRNA:HanXRQr2_Chr04g0188821">
    <property type="protein sequence ID" value="CDS:HanXRQr2_Chr04g0188821.1"/>
    <property type="gene ID" value="HanXRQr2_Chr04g0188821"/>
</dbReference>
<reference evidence="1" key="2">
    <citation type="submission" date="2020-06" db="EMBL/GenBank/DDBJ databases">
        <title>Helianthus annuus Genome sequencing and assembly Release 2.</title>
        <authorList>
            <person name="Gouzy J."/>
            <person name="Langlade N."/>
            <person name="Munos S."/>
        </authorList>
    </citation>
    <scope>NUCLEOTIDE SEQUENCE</scope>
    <source>
        <tissue evidence="1">Leaves</tissue>
    </source>
</reference>
<gene>
    <name evidence="1" type="ORF">HanXRQr2_Chr04g0188821</name>
</gene>
<organism evidence="1 2">
    <name type="scientific">Helianthus annuus</name>
    <name type="common">Common sunflower</name>
    <dbReference type="NCBI Taxonomy" id="4232"/>
    <lineage>
        <taxon>Eukaryota</taxon>
        <taxon>Viridiplantae</taxon>
        <taxon>Streptophyta</taxon>
        <taxon>Embryophyta</taxon>
        <taxon>Tracheophyta</taxon>
        <taxon>Spermatophyta</taxon>
        <taxon>Magnoliopsida</taxon>
        <taxon>eudicotyledons</taxon>
        <taxon>Gunneridae</taxon>
        <taxon>Pentapetalae</taxon>
        <taxon>asterids</taxon>
        <taxon>campanulids</taxon>
        <taxon>Asterales</taxon>
        <taxon>Asteraceae</taxon>
        <taxon>Asteroideae</taxon>
        <taxon>Heliantheae alliance</taxon>
        <taxon>Heliantheae</taxon>
        <taxon>Helianthus</taxon>
    </lineage>
</organism>
<comment type="caution">
    <text evidence="1">The sequence shown here is derived from an EMBL/GenBank/DDBJ whole genome shotgun (WGS) entry which is preliminary data.</text>
</comment>
<dbReference type="EMBL" id="MNCJ02000319">
    <property type="protein sequence ID" value="KAF5812099.1"/>
    <property type="molecule type" value="Genomic_DNA"/>
</dbReference>
<keyword evidence="2" id="KW-1185">Reference proteome</keyword>
<evidence type="ECO:0000313" key="2">
    <source>
        <dbReference type="Proteomes" id="UP000215914"/>
    </source>
</evidence>
<reference evidence="1" key="1">
    <citation type="journal article" date="2017" name="Nature">
        <title>The sunflower genome provides insights into oil metabolism, flowering and Asterid evolution.</title>
        <authorList>
            <person name="Badouin H."/>
            <person name="Gouzy J."/>
            <person name="Grassa C.J."/>
            <person name="Murat F."/>
            <person name="Staton S.E."/>
            <person name="Cottret L."/>
            <person name="Lelandais-Briere C."/>
            <person name="Owens G.L."/>
            <person name="Carrere S."/>
            <person name="Mayjonade B."/>
            <person name="Legrand L."/>
            <person name="Gill N."/>
            <person name="Kane N.C."/>
            <person name="Bowers J.E."/>
            <person name="Hubner S."/>
            <person name="Bellec A."/>
            <person name="Berard A."/>
            <person name="Berges H."/>
            <person name="Blanchet N."/>
            <person name="Boniface M.C."/>
            <person name="Brunel D."/>
            <person name="Catrice O."/>
            <person name="Chaidir N."/>
            <person name="Claudel C."/>
            <person name="Donnadieu C."/>
            <person name="Faraut T."/>
            <person name="Fievet G."/>
            <person name="Helmstetter N."/>
            <person name="King M."/>
            <person name="Knapp S.J."/>
            <person name="Lai Z."/>
            <person name="Le Paslier M.C."/>
            <person name="Lippi Y."/>
            <person name="Lorenzon L."/>
            <person name="Mandel J.R."/>
            <person name="Marage G."/>
            <person name="Marchand G."/>
            <person name="Marquand E."/>
            <person name="Bret-Mestries E."/>
            <person name="Morien E."/>
            <person name="Nambeesan S."/>
            <person name="Nguyen T."/>
            <person name="Pegot-Espagnet P."/>
            <person name="Pouilly N."/>
            <person name="Raftis F."/>
            <person name="Sallet E."/>
            <person name="Schiex T."/>
            <person name="Thomas J."/>
            <person name="Vandecasteele C."/>
            <person name="Vares D."/>
            <person name="Vear F."/>
            <person name="Vautrin S."/>
            <person name="Crespi M."/>
            <person name="Mangin B."/>
            <person name="Burke J.M."/>
            <person name="Salse J."/>
            <person name="Munos S."/>
            <person name="Vincourt P."/>
            <person name="Rieseberg L.H."/>
            <person name="Langlade N.B."/>
        </authorList>
    </citation>
    <scope>NUCLEOTIDE SEQUENCE</scope>
    <source>
        <tissue evidence="1">Leaves</tissue>
    </source>
</reference>
<sequence>MSGGSSIEMVSAASQRRTHTNEKWVSFDIENDTNGGLKYSNTTDFVDRNRKVLASNKSPIVVVDILKTLFLYLFCSVICCS</sequence>
<dbReference type="Proteomes" id="UP000215914">
    <property type="component" value="Unassembled WGS sequence"/>
</dbReference>
<dbReference type="AlphaFoldDB" id="A0A9K3JBS8"/>
<name>A0A9K3JBS8_HELAN</name>
<proteinExistence type="predicted"/>
<protein>
    <submittedName>
        <fullName evidence="1">Uncharacterized protein</fullName>
    </submittedName>
</protein>
<evidence type="ECO:0000313" key="1">
    <source>
        <dbReference type="EMBL" id="KAF5812099.1"/>
    </source>
</evidence>
<accession>A0A9K3JBS8</accession>